<keyword evidence="3" id="KW-0479">Metal-binding</keyword>
<evidence type="ECO:0000259" key="6">
    <source>
        <dbReference type="Pfam" id="PF01880"/>
    </source>
</evidence>
<dbReference type="InterPro" id="IPR036073">
    <property type="entry name" value="Desulfoferrodoxin_Fe-bd_dom_sf"/>
</dbReference>
<evidence type="ECO:0000256" key="1">
    <source>
        <dbReference type="ARBA" id="ARBA00005941"/>
    </source>
</evidence>
<dbReference type="Proteomes" id="UP000070174">
    <property type="component" value="Unassembled WGS sequence"/>
</dbReference>
<gene>
    <name evidence="7" type="ORF">HMPREF3229_00010</name>
</gene>
<dbReference type="SUPFAM" id="SSF49367">
    <property type="entry name" value="Superoxide reductase-like"/>
    <property type="match status" value="1"/>
</dbReference>
<proteinExistence type="inferred from homology"/>
<dbReference type="InterPro" id="IPR002742">
    <property type="entry name" value="Desulfoferrodoxin_Fe-bd_dom"/>
</dbReference>
<accession>A0A133PSU1</accession>
<comment type="similarity">
    <text evidence="1">Belongs to the desulfoferrodoxin family.</text>
</comment>
<name>A0A133PSU1_9FIRM</name>
<dbReference type="AlphaFoldDB" id="A0A133PSU1"/>
<evidence type="ECO:0000256" key="3">
    <source>
        <dbReference type="ARBA" id="ARBA00022723"/>
    </source>
</evidence>
<organism evidence="7">
    <name type="scientific">Peptoniphilus harei</name>
    <dbReference type="NCBI Taxonomy" id="54005"/>
    <lineage>
        <taxon>Bacteria</taxon>
        <taxon>Bacillati</taxon>
        <taxon>Bacillota</taxon>
        <taxon>Tissierellia</taxon>
        <taxon>Tissierellales</taxon>
        <taxon>Peptoniphilaceae</taxon>
        <taxon>Peptoniphilus</taxon>
    </lineage>
</organism>
<keyword evidence="5" id="KW-0408">Iron</keyword>
<dbReference type="Gene3D" id="2.60.40.730">
    <property type="entry name" value="SOR catalytic domain"/>
    <property type="match status" value="1"/>
</dbReference>
<evidence type="ECO:0000256" key="2">
    <source>
        <dbReference type="ARBA" id="ARBA00022448"/>
    </source>
</evidence>
<reference evidence="7 8" key="1">
    <citation type="submission" date="2016-01" db="EMBL/GenBank/DDBJ databases">
        <authorList>
            <person name="Oliw E.H."/>
        </authorList>
    </citation>
    <scope>NUCLEOTIDE SEQUENCE [LARGE SCALE GENOMIC DNA]</scope>
    <source>
        <strain evidence="7 8">CMW7756A</strain>
    </source>
</reference>
<dbReference type="PATRIC" id="fig|54005.3.peg.10"/>
<evidence type="ECO:0000313" key="7">
    <source>
        <dbReference type="EMBL" id="KXA31881.1"/>
    </source>
</evidence>
<keyword evidence="4" id="KW-0249">Electron transport</keyword>
<dbReference type="PANTHER" id="PTHR36541">
    <property type="entry name" value="SUPEROXIDE REDUCTASE-RELATED"/>
    <property type="match status" value="1"/>
</dbReference>
<dbReference type="GO" id="GO:0005506">
    <property type="term" value="F:iron ion binding"/>
    <property type="evidence" value="ECO:0007669"/>
    <property type="project" value="InterPro"/>
</dbReference>
<dbReference type="NCBIfam" id="TIGR00332">
    <property type="entry name" value="neela_ferrous"/>
    <property type="match status" value="1"/>
</dbReference>
<sequence length="137" mass="15539">MIIFLKWVRYICKIFIGGNKMKLTETVQTADWKAEKHVPVIHVERADGLLKIKALVGEEIEHPNTLEHHIAWIKVFFKPEGEKFPVEVGSYEFAAHGEADLFTVPCVETAVKTDKGGEVYALSYCNIHGLWENTVEA</sequence>
<dbReference type="Pfam" id="PF01880">
    <property type="entry name" value="Desulfoferrodox"/>
    <property type="match status" value="1"/>
</dbReference>
<dbReference type="PANTHER" id="PTHR36541:SF1">
    <property type="entry name" value="SUPEROXIDE REDUCTASE-RELATED"/>
    <property type="match status" value="1"/>
</dbReference>
<protein>
    <submittedName>
        <fullName evidence="7">Superoxide reductase</fullName>
    </submittedName>
</protein>
<evidence type="ECO:0000313" key="8">
    <source>
        <dbReference type="Proteomes" id="UP000070174"/>
    </source>
</evidence>
<dbReference type="GO" id="GO:0016491">
    <property type="term" value="F:oxidoreductase activity"/>
    <property type="evidence" value="ECO:0007669"/>
    <property type="project" value="InterPro"/>
</dbReference>
<keyword evidence="2" id="KW-0813">Transport</keyword>
<comment type="caution">
    <text evidence="7">The sequence shown here is derived from an EMBL/GenBank/DDBJ whole genome shotgun (WGS) entry which is preliminary data.</text>
</comment>
<evidence type="ECO:0000256" key="4">
    <source>
        <dbReference type="ARBA" id="ARBA00022982"/>
    </source>
</evidence>
<dbReference type="EMBL" id="LRQE01000001">
    <property type="protein sequence ID" value="KXA31881.1"/>
    <property type="molecule type" value="Genomic_DNA"/>
</dbReference>
<evidence type="ECO:0000256" key="5">
    <source>
        <dbReference type="ARBA" id="ARBA00023004"/>
    </source>
</evidence>
<feature type="domain" description="Desulfoferrodoxin ferrous iron-binding" evidence="6">
    <location>
        <begin position="30"/>
        <end position="133"/>
    </location>
</feature>
<dbReference type="InterPro" id="IPR051233">
    <property type="entry name" value="Desulfoferrodoxin_SOR"/>
</dbReference>